<dbReference type="Proteomes" id="UP001189773">
    <property type="component" value="Unassembled WGS sequence"/>
</dbReference>
<proteinExistence type="predicted"/>
<gene>
    <name evidence="2" type="ORF">LMG18095_04710</name>
    <name evidence="1" type="ORF">R77560_00139</name>
</gene>
<comment type="caution">
    <text evidence="1">The sequence shown here is derived from an EMBL/GenBank/DDBJ whole genome shotgun (WGS) entry which is preliminary data.</text>
</comment>
<evidence type="ECO:0000313" key="1">
    <source>
        <dbReference type="EMBL" id="CAJ0776312.1"/>
    </source>
</evidence>
<keyword evidence="4" id="KW-1185">Reference proteome</keyword>
<dbReference type="Proteomes" id="UP001189756">
    <property type="component" value="Unassembled WGS sequence"/>
</dbReference>
<evidence type="ECO:0000313" key="4">
    <source>
        <dbReference type="Proteomes" id="UP001189773"/>
    </source>
</evidence>
<accession>A0AAD2BJS1</accession>
<dbReference type="EMBL" id="CATZAR010000031">
    <property type="protein sequence ID" value="CAJ0808181.1"/>
    <property type="molecule type" value="Genomic_DNA"/>
</dbReference>
<evidence type="ECO:0000313" key="2">
    <source>
        <dbReference type="EMBL" id="CAJ0808181.1"/>
    </source>
</evidence>
<protein>
    <submittedName>
        <fullName evidence="1">Uncharacterized protein</fullName>
    </submittedName>
</protein>
<name>A0AAD2BJS1_9RALS</name>
<reference evidence="1 4" key="1">
    <citation type="submission" date="2023-07" db="EMBL/GenBank/DDBJ databases">
        <authorList>
            <person name="Peeters C."/>
        </authorList>
    </citation>
    <scope>NUCLEOTIDE SEQUENCE</scope>
    <source>
        <strain evidence="2 4">LMG 18095</strain>
        <strain evidence="1">R-77560</strain>
    </source>
</reference>
<evidence type="ECO:0000313" key="3">
    <source>
        <dbReference type="Proteomes" id="UP001189756"/>
    </source>
</evidence>
<dbReference type="EMBL" id="CATZAZ010000001">
    <property type="protein sequence ID" value="CAJ0776312.1"/>
    <property type="molecule type" value="Genomic_DNA"/>
</dbReference>
<sequence>MDFERAIVTAIAKSLSKKLHELNRRNVVVLLSIPVTALGRELKKKLRNELRKPTFN</sequence>
<organism evidence="1 3">
    <name type="scientific">Ralstonia thomasii</name>
    <dbReference type="NCBI Taxonomy" id="3058596"/>
    <lineage>
        <taxon>Bacteria</taxon>
        <taxon>Pseudomonadati</taxon>
        <taxon>Pseudomonadota</taxon>
        <taxon>Betaproteobacteria</taxon>
        <taxon>Burkholderiales</taxon>
        <taxon>Burkholderiaceae</taxon>
        <taxon>Ralstonia</taxon>
    </lineage>
</organism>
<dbReference type="AlphaFoldDB" id="A0AAD2BJS1"/>